<dbReference type="RefSeq" id="WP_123925612.1">
    <property type="nucleotide sequence ID" value="NZ_JBPSDP010000012.1"/>
</dbReference>
<evidence type="ECO:0000313" key="2">
    <source>
        <dbReference type="EMBL" id="RPA65798.1"/>
    </source>
</evidence>
<comment type="caution">
    <text evidence="2">The sequence shown here is derived from an EMBL/GenBank/DDBJ whole genome shotgun (WGS) entry which is preliminary data.</text>
</comment>
<organism evidence="2 3">
    <name type="scientific">Gordonia oryzae</name>
    <dbReference type="NCBI Taxonomy" id="2487349"/>
    <lineage>
        <taxon>Bacteria</taxon>
        <taxon>Bacillati</taxon>
        <taxon>Actinomycetota</taxon>
        <taxon>Actinomycetes</taxon>
        <taxon>Mycobacteriales</taxon>
        <taxon>Gordoniaceae</taxon>
        <taxon>Gordonia</taxon>
    </lineage>
</organism>
<dbReference type="Proteomes" id="UP000267536">
    <property type="component" value="Unassembled WGS sequence"/>
</dbReference>
<dbReference type="EMBL" id="RKMH01000002">
    <property type="protein sequence ID" value="RPA65798.1"/>
    <property type="molecule type" value="Genomic_DNA"/>
</dbReference>
<keyword evidence="1" id="KW-0812">Transmembrane</keyword>
<evidence type="ECO:0000256" key="1">
    <source>
        <dbReference type="SAM" id="Phobius"/>
    </source>
</evidence>
<reference evidence="2 3" key="1">
    <citation type="submission" date="2018-11" db="EMBL/GenBank/DDBJ databases">
        <title>Draft genome sequence of Gordonia sp. RS15-1S isolated from rice stems.</title>
        <authorList>
            <person name="Muangham S."/>
        </authorList>
    </citation>
    <scope>NUCLEOTIDE SEQUENCE [LARGE SCALE GENOMIC DNA]</scope>
    <source>
        <strain evidence="2 3">RS15-1S</strain>
    </source>
</reference>
<keyword evidence="3" id="KW-1185">Reference proteome</keyword>
<keyword evidence="1" id="KW-0472">Membrane</keyword>
<name>A0A3N4GY81_9ACTN</name>
<feature type="transmembrane region" description="Helical" evidence="1">
    <location>
        <begin position="18"/>
        <end position="38"/>
    </location>
</feature>
<feature type="transmembrane region" description="Helical" evidence="1">
    <location>
        <begin position="50"/>
        <end position="70"/>
    </location>
</feature>
<accession>A0A3N4GY81</accession>
<gene>
    <name evidence="2" type="ORF">EF294_03415</name>
</gene>
<dbReference type="AlphaFoldDB" id="A0A3N4GY81"/>
<protein>
    <submittedName>
        <fullName evidence="2">Uncharacterized protein</fullName>
    </submittedName>
</protein>
<sequence>MDKWLSWIPTALSSKTSIIIGIAMFAYLVVLGAVGILIGHPSLVPDNAQLVLGNYCNVASMVAAGIAAGAGHKAVQNQRRAHEMHQQTHELLTQISEQLDVPDAE</sequence>
<keyword evidence="1" id="KW-1133">Transmembrane helix</keyword>
<proteinExistence type="predicted"/>
<evidence type="ECO:0000313" key="3">
    <source>
        <dbReference type="Proteomes" id="UP000267536"/>
    </source>
</evidence>